<accession>C7LPY8</accession>
<dbReference type="KEGG" id="dba:Dbac_3398"/>
<gene>
    <name evidence="1" type="ordered locus">Dbac_3398</name>
</gene>
<organism evidence="1 2">
    <name type="scientific">Desulfomicrobium baculatum (strain DSM 4028 / VKM B-1378 / X)</name>
    <name type="common">Desulfovibrio baculatus</name>
    <dbReference type="NCBI Taxonomy" id="525897"/>
    <lineage>
        <taxon>Bacteria</taxon>
        <taxon>Pseudomonadati</taxon>
        <taxon>Thermodesulfobacteriota</taxon>
        <taxon>Desulfovibrionia</taxon>
        <taxon>Desulfovibrionales</taxon>
        <taxon>Desulfomicrobiaceae</taxon>
        <taxon>Desulfomicrobium</taxon>
    </lineage>
</organism>
<dbReference type="RefSeq" id="WP_015775557.1">
    <property type="nucleotide sequence ID" value="NC_013173.1"/>
</dbReference>
<dbReference type="HOGENOM" id="CLU_3134849_0_0_7"/>
<name>C7LPY8_DESBD</name>
<dbReference type="Proteomes" id="UP000002216">
    <property type="component" value="Chromosome"/>
</dbReference>
<keyword evidence="2" id="KW-1185">Reference proteome</keyword>
<dbReference type="OrthoDB" id="5472261at2"/>
<reference evidence="1 2" key="1">
    <citation type="journal article" date="2009" name="Stand. Genomic Sci.">
        <title>Complete genome sequence of Desulfomicrobium baculatum type strain (X).</title>
        <authorList>
            <person name="Copeland A."/>
            <person name="Spring S."/>
            <person name="Goker M."/>
            <person name="Schneider S."/>
            <person name="Lapidus A."/>
            <person name="Del Rio T.G."/>
            <person name="Tice H."/>
            <person name="Cheng J.F."/>
            <person name="Chen F."/>
            <person name="Nolan M."/>
            <person name="Bruce D."/>
            <person name="Goodwin L."/>
            <person name="Pitluck S."/>
            <person name="Ivanova N."/>
            <person name="Mavrommatis K."/>
            <person name="Ovchinnikova G."/>
            <person name="Pati A."/>
            <person name="Chen A."/>
            <person name="Palaniappan K."/>
            <person name="Land M."/>
            <person name="Hauser L."/>
            <person name="Chang Y.J."/>
            <person name="Jeffries C.C."/>
            <person name="Meincke L."/>
            <person name="Sims D."/>
            <person name="Brettin T."/>
            <person name="Detter J.C."/>
            <person name="Han C."/>
            <person name="Chain P."/>
            <person name="Bristow J."/>
            <person name="Eisen J.A."/>
            <person name="Markowitz V."/>
            <person name="Hugenholtz P."/>
            <person name="Kyrpides N.C."/>
            <person name="Klenk H.P."/>
            <person name="Lucas S."/>
        </authorList>
    </citation>
    <scope>NUCLEOTIDE SEQUENCE [LARGE SCALE GENOMIC DNA]</scope>
    <source>
        <strain evidence="2">DSM 4028 / VKM B-1378 / X</strain>
    </source>
</reference>
<dbReference type="EMBL" id="CP001629">
    <property type="protein sequence ID" value="ACU91470.1"/>
    <property type="molecule type" value="Genomic_DNA"/>
</dbReference>
<proteinExistence type="predicted"/>
<evidence type="ECO:0000313" key="1">
    <source>
        <dbReference type="EMBL" id="ACU91470.1"/>
    </source>
</evidence>
<dbReference type="AlphaFoldDB" id="C7LPY8"/>
<evidence type="ECO:0000313" key="2">
    <source>
        <dbReference type="Proteomes" id="UP000002216"/>
    </source>
</evidence>
<protein>
    <submittedName>
        <fullName evidence="1">Uncharacterized protein</fullName>
    </submittedName>
</protein>
<sequence length="49" mass="5391">MREITLFLHSQKIQRPKPIISTAITSLAGGLRSALGFLNGLRRSGLNEK</sequence>
<dbReference type="STRING" id="525897.Dbac_3398"/>